<comment type="caution">
    <text evidence="1">The sequence shown here is derived from an EMBL/GenBank/DDBJ whole genome shotgun (WGS) entry which is preliminary data.</text>
</comment>
<dbReference type="RefSeq" id="WP_193955413.1">
    <property type="nucleotide sequence ID" value="NZ_JADEYS010000034.1"/>
</dbReference>
<sequence length="131" mass="15213">MSDYPTLEKMGVKSVDSIDKYTVRHQGDTDVLKIYYKRPKGSLLSRSKKFSFIRGRRGIPLEVRNAKAFEQMDKISPQLVAALEELKKLDARRKEVDPVDPKAKFLSDLDHLEKVMTAKMDDIRRQINEME</sequence>
<dbReference type="Pfam" id="PF11944">
    <property type="entry name" value="DUF3461"/>
    <property type="match status" value="1"/>
</dbReference>
<dbReference type="InterPro" id="IPR020911">
    <property type="entry name" value="UPF0325"/>
</dbReference>
<organism evidence="1 2">
    <name type="scientific">Pontibacterium sinense</name>
    <dbReference type="NCBI Taxonomy" id="2781979"/>
    <lineage>
        <taxon>Bacteria</taxon>
        <taxon>Pseudomonadati</taxon>
        <taxon>Pseudomonadota</taxon>
        <taxon>Gammaproteobacteria</taxon>
        <taxon>Oceanospirillales</taxon>
        <taxon>Oceanospirillaceae</taxon>
        <taxon>Pontibacterium</taxon>
    </lineage>
</organism>
<gene>
    <name evidence="1" type="ORF">IOQ59_20845</name>
</gene>
<keyword evidence="2" id="KW-1185">Reference proteome</keyword>
<dbReference type="AlphaFoldDB" id="A0A8J7FXX8"/>
<reference evidence="1" key="1">
    <citation type="submission" date="2020-10" db="EMBL/GenBank/DDBJ databases">
        <title>Bacterium isolated from coastal waters sediment.</title>
        <authorList>
            <person name="Chen R.-J."/>
            <person name="Lu D.-C."/>
            <person name="Zhu K.-L."/>
            <person name="Du Z.-J."/>
        </authorList>
    </citation>
    <scope>NUCLEOTIDE SEQUENCE</scope>
    <source>
        <strain evidence="1">N1Y112</strain>
    </source>
</reference>
<protein>
    <submittedName>
        <fullName evidence="1">DUF3461 family protein</fullName>
    </submittedName>
</protein>
<accession>A0A8J7FXX8</accession>
<dbReference type="EMBL" id="JADEYS010000034">
    <property type="protein sequence ID" value="MBE9399720.1"/>
    <property type="molecule type" value="Genomic_DNA"/>
</dbReference>
<evidence type="ECO:0000313" key="2">
    <source>
        <dbReference type="Proteomes" id="UP000640333"/>
    </source>
</evidence>
<dbReference type="Proteomes" id="UP000640333">
    <property type="component" value="Unassembled WGS sequence"/>
</dbReference>
<evidence type="ECO:0000313" key="1">
    <source>
        <dbReference type="EMBL" id="MBE9399720.1"/>
    </source>
</evidence>
<proteinExistence type="predicted"/>
<name>A0A8J7FXX8_9GAMM</name>